<reference evidence="3" key="1">
    <citation type="submission" date="2009-12" db="EMBL/GenBank/DDBJ databases">
        <title>Sequence of Clostridiales genomosp. BVAB3 str. UPII9-5.</title>
        <authorList>
            <person name="Madupu R."/>
            <person name="Durkin A.S."/>
            <person name="Torralba M."/>
            <person name="Methe B."/>
            <person name="Sutton G.G."/>
            <person name="Strausberg R.L."/>
            <person name="Nelson K.E."/>
        </authorList>
    </citation>
    <scope>NUCLEOTIDE SEQUENCE [LARGE SCALE GENOMIC DNA]</scope>
    <source>
        <strain evidence="3">W1219</strain>
    </source>
</reference>
<gene>
    <name evidence="2" type="ORF">HMPREF9013_0344</name>
</gene>
<dbReference type="eggNOG" id="COG4478">
    <property type="taxonomic scope" value="Bacteria"/>
</dbReference>
<accession>D2MPV5</accession>
<evidence type="ECO:0000313" key="3">
    <source>
        <dbReference type="Proteomes" id="UP000005017"/>
    </source>
</evidence>
<sequence length="227" mass="26679">MKWIKTSILGFLLFLSLLLTVVDLVAFDPKLFQSSYQRENTMATLNMSEQDLMRSSNVLLDYLKGKRKDIMVEAEVNGHKRMVFNERETKHMVDVKKLYEKAMLIRNVCVILMIVGMLVEFSRNRAGMKTFLWEVFRNGLLVFGFLLLFLLVYAITDFYGFWMNFHYLFFDNDLFLLDPNVSLMINMFPESFFFRMVIRIVIMFAVVSLTIGGVVYDLFGRRRSVIA</sequence>
<evidence type="ECO:0000313" key="2">
    <source>
        <dbReference type="EMBL" id="EFC05408.1"/>
    </source>
</evidence>
<keyword evidence="1" id="KW-0812">Transmembrane</keyword>
<dbReference type="Pfam" id="PF07314">
    <property type="entry name" value="Lit"/>
    <property type="match status" value="1"/>
</dbReference>
<feature type="transmembrane region" description="Helical" evidence="1">
    <location>
        <begin position="102"/>
        <end position="119"/>
    </location>
</feature>
<dbReference type="Proteomes" id="UP000005017">
    <property type="component" value="Unassembled WGS sequence"/>
</dbReference>
<keyword evidence="3" id="KW-1185">Reference proteome</keyword>
<dbReference type="EMBL" id="ADFR01000014">
    <property type="protein sequence ID" value="EFC05408.1"/>
    <property type="molecule type" value="Genomic_DNA"/>
</dbReference>
<dbReference type="OrthoDB" id="9813051at2"/>
<dbReference type="NCBIfam" id="TIGR01906">
    <property type="entry name" value="integ_TIGR01906"/>
    <property type="match status" value="1"/>
</dbReference>
<dbReference type="AlphaFoldDB" id="D2MPV5"/>
<dbReference type="InterPro" id="IPR010178">
    <property type="entry name" value="Lit"/>
</dbReference>
<keyword evidence="1" id="KW-0472">Membrane</keyword>
<protein>
    <submittedName>
        <fullName evidence="2">TIGR01906 family protein</fullName>
    </submittedName>
</protein>
<keyword evidence="1" id="KW-1133">Transmembrane helix</keyword>
<proteinExistence type="predicted"/>
<dbReference type="STRING" id="679192.HMPREF9013_0344"/>
<evidence type="ECO:0000256" key="1">
    <source>
        <dbReference type="SAM" id="Phobius"/>
    </source>
</evidence>
<name>D2MPV5_9FIRM</name>
<comment type="caution">
    <text evidence="2">The sequence shown here is derived from an EMBL/GenBank/DDBJ whole genome shotgun (WGS) entry which is preliminary data.</text>
</comment>
<feature type="transmembrane region" description="Helical" evidence="1">
    <location>
        <begin position="192"/>
        <end position="219"/>
    </location>
</feature>
<dbReference type="RefSeq" id="WP_006627418.1">
    <property type="nucleotide sequence ID" value="NZ_ADFR01000014.1"/>
</dbReference>
<feature type="transmembrane region" description="Helical" evidence="1">
    <location>
        <begin position="140"/>
        <end position="162"/>
    </location>
</feature>
<organism evidence="2 3">
    <name type="scientific">Bulleidia extructa W1219</name>
    <dbReference type="NCBI Taxonomy" id="679192"/>
    <lineage>
        <taxon>Bacteria</taxon>
        <taxon>Bacillati</taxon>
        <taxon>Bacillota</taxon>
        <taxon>Erysipelotrichia</taxon>
        <taxon>Erysipelotrichales</taxon>
        <taxon>Erysipelotrichaceae</taxon>
        <taxon>Bulleidia</taxon>
    </lineage>
</organism>